<protein>
    <submittedName>
        <fullName evidence="2">Uncharacterized protein</fullName>
    </submittedName>
</protein>
<dbReference type="RefSeq" id="WP_179694835.1">
    <property type="nucleotide sequence ID" value="NZ_JACCAT010000001.1"/>
</dbReference>
<dbReference type="Proteomes" id="UP000553035">
    <property type="component" value="Unassembled WGS sequence"/>
</dbReference>
<reference evidence="2 3" key="1">
    <citation type="submission" date="2020-07" db="EMBL/GenBank/DDBJ databases">
        <title>Exploring microbial biodiversity for novel pathways involved in the catabolism of aromatic compounds derived from lignin.</title>
        <authorList>
            <person name="Elkins J."/>
        </authorList>
    </citation>
    <scope>NUCLEOTIDE SEQUENCE [LARGE SCALE GENOMIC DNA]</scope>
    <source>
        <strain evidence="2 3">VanB</strain>
    </source>
</reference>
<accession>A0A7Y9W005</accession>
<proteinExistence type="predicted"/>
<feature type="region of interest" description="Disordered" evidence="1">
    <location>
        <begin position="1"/>
        <end position="31"/>
    </location>
</feature>
<name>A0A7Y9W005_9PSED</name>
<evidence type="ECO:0000256" key="1">
    <source>
        <dbReference type="SAM" id="MobiDB-lite"/>
    </source>
</evidence>
<evidence type="ECO:0000313" key="3">
    <source>
        <dbReference type="Proteomes" id="UP000553035"/>
    </source>
</evidence>
<sequence length="279" mass="30762">MSISKGNSSSPLLAAPPTVDDVPDSDPEGNVPAKVLINGGTARVPRWPNYADQPGKSDELTVYWVQGGATTPIYKQVKDGPITDIEFEIPLDASRFSNDGIAQLYYSVRPVKPFPGNKLTSREKKLTIDRSIIPLPVLLAPKFPDATKWGYLNCDASRPIWDGIFVFIPFQGFKKGDICESVWKGFSVLNADENYYVDGTRGEFSYTLTEDDEKNIEGFELPPIPFVPHSKPLIDKCSGTVVYKIKRGVDYIGESEVGYVKIDRIIPDIFGVLAICGPP</sequence>
<organism evidence="2 3">
    <name type="scientific">Pseudomonas moraviensis</name>
    <dbReference type="NCBI Taxonomy" id="321662"/>
    <lineage>
        <taxon>Bacteria</taxon>
        <taxon>Pseudomonadati</taxon>
        <taxon>Pseudomonadota</taxon>
        <taxon>Gammaproteobacteria</taxon>
        <taxon>Pseudomonadales</taxon>
        <taxon>Pseudomonadaceae</taxon>
        <taxon>Pseudomonas</taxon>
    </lineage>
</organism>
<dbReference type="AlphaFoldDB" id="A0A7Y9W005"/>
<gene>
    <name evidence="2" type="ORF">GGI52_004769</name>
</gene>
<dbReference type="EMBL" id="JACCAT010000001">
    <property type="protein sequence ID" value="NYH11726.1"/>
    <property type="molecule type" value="Genomic_DNA"/>
</dbReference>
<evidence type="ECO:0000313" key="2">
    <source>
        <dbReference type="EMBL" id="NYH11726.1"/>
    </source>
</evidence>
<feature type="compositionally biased region" description="Polar residues" evidence="1">
    <location>
        <begin position="1"/>
        <end position="11"/>
    </location>
</feature>
<comment type="caution">
    <text evidence="2">The sequence shown here is derived from an EMBL/GenBank/DDBJ whole genome shotgun (WGS) entry which is preliminary data.</text>
</comment>